<keyword evidence="1" id="KW-0805">Transcription regulation</keyword>
<gene>
    <name evidence="5" type="ORF">LJ739_15015</name>
</gene>
<reference evidence="5 6" key="1">
    <citation type="submission" date="2021-10" db="EMBL/GenBank/DDBJ databases">
        <title>Draft genome of Aestuariibacter halophilus JC2043.</title>
        <authorList>
            <person name="Emsley S.A."/>
            <person name="Pfannmuller K.M."/>
            <person name="Ushijima B."/>
            <person name="Saw J.H."/>
            <person name="Videau P."/>
        </authorList>
    </citation>
    <scope>NUCLEOTIDE SEQUENCE [LARGE SCALE GENOMIC DNA]</scope>
    <source>
        <strain evidence="5 6">JC2043</strain>
    </source>
</reference>
<feature type="domain" description="HTH asnC-type" evidence="4">
    <location>
        <begin position="1"/>
        <end position="62"/>
    </location>
</feature>
<keyword evidence="6" id="KW-1185">Reference proteome</keyword>
<dbReference type="Gene3D" id="3.30.70.920">
    <property type="match status" value="1"/>
</dbReference>
<dbReference type="PROSITE" id="PS50956">
    <property type="entry name" value="HTH_ASNC_2"/>
    <property type="match status" value="1"/>
</dbReference>
<dbReference type="InterPro" id="IPR036388">
    <property type="entry name" value="WH-like_DNA-bd_sf"/>
</dbReference>
<dbReference type="InterPro" id="IPR011991">
    <property type="entry name" value="ArsR-like_HTH"/>
</dbReference>
<dbReference type="EMBL" id="JAJEWP010000005">
    <property type="protein sequence ID" value="MCC2617562.1"/>
    <property type="molecule type" value="Genomic_DNA"/>
</dbReference>
<comment type="caution">
    <text evidence="5">The sequence shown here is derived from an EMBL/GenBank/DDBJ whole genome shotgun (WGS) entry which is preliminary data.</text>
</comment>
<protein>
    <submittedName>
        <fullName evidence="5">Lrp/AsnC family transcriptional regulator</fullName>
    </submittedName>
</protein>
<evidence type="ECO:0000313" key="6">
    <source>
        <dbReference type="Proteomes" id="UP001520878"/>
    </source>
</evidence>
<dbReference type="PANTHER" id="PTHR30154:SF34">
    <property type="entry name" value="TRANSCRIPTIONAL REGULATOR AZLB"/>
    <property type="match status" value="1"/>
</dbReference>
<dbReference type="CDD" id="cd00090">
    <property type="entry name" value="HTH_ARSR"/>
    <property type="match status" value="1"/>
</dbReference>
<dbReference type="RefSeq" id="WP_229161820.1">
    <property type="nucleotide sequence ID" value="NZ_JAJEWP010000005.1"/>
</dbReference>
<dbReference type="PRINTS" id="PR00033">
    <property type="entry name" value="HTHASNC"/>
</dbReference>
<dbReference type="InterPro" id="IPR019888">
    <property type="entry name" value="Tscrpt_reg_AsnC-like"/>
</dbReference>
<name>A0ABS8GAJ5_9ALTE</name>
<dbReference type="Gene3D" id="1.10.10.10">
    <property type="entry name" value="Winged helix-like DNA-binding domain superfamily/Winged helix DNA-binding domain"/>
    <property type="match status" value="1"/>
</dbReference>
<evidence type="ECO:0000256" key="3">
    <source>
        <dbReference type="ARBA" id="ARBA00023163"/>
    </source>
</evidence>
<keyword evidence="2" id="KW-0238">DNA-binding</keyword>
<dbReference type="Proteomes" id="UP001520878">
    <property type="component" value="Unassembled WGS sequence"/>
</dbReference>
<dbReference type="InterPro" id="IPR011008">
    <property type="entry name" value="Dimeric_a/b-barrel"/>
</dbReference>
<dbReference type="PANTHER" id="PTHR30154">
    <property type="entry name" value="LEUCINE-RESPONSIVE REGULATORY PROTEIN"/>
    <property type="match status" value="1"/>
</dbReference>
<keyword evidence="3" id="KW-0804">Transcription</keyword>
<evidence type="ECO:0000256" key="1">
    <source>
        <dbReference type="ARBA" id="ARBA00023015"/>
    </source>
</evidence>
<dbReference type="Pfam" id="PF01037">
    <property type="entry name" value="AsnC_trans_reg"/>
    <property type="match status" value="1"/>
</dbReference>
<accession>A0ABS8GAJ5</accession>
<proteinExistence type="predicted"/>
<dbReference type="SUPFAM" id="SSF54909">
    <property type="entry name" value="Dimeric alpha+beta barrel"/>
    <property type="match status" value="1"/>
</dbReference>
<evidence type="ECO:0000256" key="2">
    <source>
        <dbReference type="ARBA" id="ARBA00023125"/>
    </source>
</evidence>
<evidence type="ECO:0000313" key="5">
    <source>
        <dbReference type="EMBL" id="MCC2617562.1"/>
    </source>
</evidence>
<organism evidence="5 6">
    <name type="scientific">Fluctibacter halophilus</name>
    <dbReference type="NCBI Taxonomy" id="226011"/>
    <lineage>
        <taxon>Bacteria</taxon>
        <taxon>Pseudomonadati</taxon>
        <taxon>Pseudomonadota</taxon>
        <taxon>Gammaproteobacteria</taxon>
        <taxon>Alteromonadales</taxon>
        <taxon>Alteromonadaceae</taxon>
        <taxon>Fluctibacter</taxon>
    </lineage>
</organism>
<dbReference type="InterPro" id="IPR000485">
    <property type="entry name" value="AsnC-type_HTH_dom"/>
</dbReference>
<dbReference type="SUPFAM" id="SSF46785">
    <property type="entry name" value="Winged helix' DNA-binding domain"/>
    <property type="match status" value="1"/>
</dbReference>
<dbReference type="InterPro" id="IPR036390">
    <property type="entry name" value="WH_DNA-bd_sf"/>
</dbReference>
<evidence type="ECO:0000259" key="4">
    <source>
        <dbReference type="PROSITE" id="PS50956"/>
    </source>
</evidence>
<sequence length="154" mass="17059">MDKTDLKLVASLEQQGRISFASLGEQVGLSKSPCWKRVNEMENAGVITGYQAKLDPFALGLHIHALVHVVVDFERYQAFEAAIEAHTAVRACYAVTGEYDYVVEVFARDIDDFDQLLRANLSKIPGVQRFQTAIATRTVKQQGPFSLMLPGRSG</sequence>
<dbReference type="SMART" id="SM00344">
    <property type="entry name" value="HTH_ASNC"/>
    <property type="match status" value="1"/>
</dbReference>
<dbReference type="InterPro" id="IPR019887">
    <property type="entry name" value="Tscrpt_reg_AsnC/Lrp_C"/>
</dbReference>
<dbReference type="Pfam" id="PF13412">
    <property type="entry name" value="HTH_24"/>
    <property type="match status" value="1"/>
</dbReference>